<feature type="transmembrane region" description="Helical" evidence="7">
    <location>
        <begin position="29"/>
        <end position="48"/>
    </location>
</feature>
<protein>
    <submittedName>
        <fullName evidence="9">Acyltransferase</fullName>
    </submittedName>
</protein>
<feature type="transmembrane region" description="Helical" evidence="7">
    <location>
        <begin position="286"/>
        <end position="305"/>
    </location>
</feature>
<keyword evidence="5 7" id="KW-1133">Transmembrane helix</keyword>
<evidence type="ECO:0000256" key="5">
    <source>
        <dbReference type="ARBA" id="ARBA00022989"/>
    </source>
</evidence>
<evidence type="ECO:0000256" key="1">
    <source>
        <dbReference type="ARBA" id="ARBA00004651"/>
    </source>
</evidence>
<dbReference type="PANTHER" id="PTHR40074:SF2">
    <property type="entry name" value="O-ACETYLTRANSFERASE WECH"/>
    <property type="match status" value="1"/>
</dbReference>
<keyword evidence="3" id="KW-1003">Cell membrane</keyword>
<feature type="transmembrane region" description="Helical" evidence="7">
    <location>
        <begin position="60"/>
        <end position="79"/>
    </location>
</feature>
<keyword evidence="9" id="KW-0012">Acyltransferase</keyword>
<dbReference type="Pfam" id="PF01757">
    <property type="entry name" value="Acyl_transf_3"/>
    <property type="match status" value="1"/>
</dbReference>
<keyword evidence="9" id="KW-0808">Transferase</keyword>
<dbReference type="EMBL" id="CP107006">
    <property type="protein sequence ID" value="UYQ95237.1"/>
    <property type="molecule type" value="Genomic_DNA"/>
</dbReference>
<dbReference type="InterPro" id="IPR002656">
    <property type="entry name" value="Acyl_transf_3_dom"/>
</dbReference>
<accession>A0ABY6JA68</accession>
<feature type="transmembrane region" description="Helical" evidence="7">
    <location>
        <begin position="153"/>
        <end position="171"/>
    </location>
</feature>
<keyword evidence="4 7" id="KW-0812">Transmembrane</keyword>
<name>A0ABY6JA68_9BACT</name>
<evidence type="ECO:0000259" key="8">
    <source>
        <dbReference type="Pfam" id="PF01757"/>
    </source>
</evidence>
<dbReference type="GO" id="GO:0016746">
    <property type="term" value="F:acyltransferase activity"/>
    <property type="evidence" value="ECO:0007669"/>
    <property type="project" value="UniProtKB-KW"/>
</dbReference>
<comment type="subcellular location">
    <subcellularLocation>
        <location evidence="1">Cell membrane</location>
        <topology evidence="1">Multi-pass membrane protein</topology>
    </subcellularLocation>
</comment>
<evidence type="ECO:0000313" key="9">
    <source>
        <dbReference type="EMBL" id="UYQ95237.1"/>
    </source>
</evidence>
<evidence type="ECO:0000256" key="2">
    <source>
        <dbReference type="ARBA" id="ARBA00007400"/>
    </source>
</evidence>
<feature type="transmembrane region" description="Helical" evidence="7">
    <location>
        <begin position="325"/>
        <end position="346"/>
    </location>
</feature>
<feature type="domain" description="Acyltransferase 3" evidence="8">
    <location>
        <begin position="28"/>
        <end position="343"/>
    </location>
</feature>
<sequence length="360" mass="42024">MSNVLSPGATATPTETAAPQKPKKEFLNYIHYFRGIAIFYVVAAHILVDWPEGSTMRYVLDAFFQNSTILFLFIAGYLFQHLSGKFEYKDYLIKKFQNVHVPYLVLSAPLIIYRVVQQDIPGFTLEDHPDFGTWPAWKQVAEYLLHGGHLQPYWFIPMITLMYLLAPVLLYIDRNPKLYWVLVPLFALSFIIKRPPLSYTFTMLAHFTSVYVFGMFMSHFKKEYLEFAKKYYIPITVVSLALTVMLCTPYPLFTKYYSELNFVQKLSLTGLFIYWLWRWDAKMPKPLLNLLANLSFGLFFVHYFFVLAMRGGYIFLFGREWPGNILSWTINFAITFTLSVLFLMAVKKVTGKNSKYFVGC</sequence>
<dbReference type="Proteomes" id="UP001162741">
    <property type="component" value="Chromosome"/>
</dbReference>
<dbReference type="PANTHER" id="PTHR40074">
    <property type="entry name" value="O-ACETYLTRANSFERASE WECH"/>
    <property type="match status" value="1"/>
</dbReference>
<feature type="transmembrane region" description="Helical" evidence="7">
    <location>
        <begin position="201"/>
        <end position="220"/>
    </location>
</feature>
<dbReference type="RefSeq" id="WP_264283007.1">
    <property type="nucleotide sequence ID" value="NZ_CP107006.1"/>
</dbReference>
<evidence type="ECO:0000256" key="4">
    <source>
        <dbReference type="ARBA" id="ARBA00022692"/>
    </source>
</evidence>
<keyword evidence="10" id="KW-1185">Reference proteome</keyword>
<reference evidence="9" key="1">
    <citation type="submission" date="2022-10" db="EMBL/GenBank/DDBJ databases">
        <title>Chitinophaga sp. nov., isolated from soil.</title>
        <authorList>
            <person name="Jeon C.O."/>
        </authorList>
    </citation>
    <scope>NUCLEOTIDE SEQUENCE</scope>
    <source>
        <strain evidence="9">R8</strain>
    </source>
</reference>
<feature type="transmembrane region" description="Helical" evidence="7">
    <location>
        <begin position="232"/>
        <end position="253"/>
    </location>
</feature>
<gene>
    <name evidence="9" type="ORF">MKQ68_09025</name>
</gene>
<comment type="similarity">
    <text evidence="2">Belongs to the acyltransferase 3 family.</text>
</comment>
<evidence type="ECO:0000256" key="7">
    <source>
        <dbReference type="SAM" id="Phobius"/>
    </source>
</evidence>
<evidence type="ECO:0000256" key="6">
    <source>
        <dbReference type="ARBA" id="ARBA00023136"/>
    </source>
</evidence>
<proteinExistence type="inferred from homology"/>
<keyword evidence="6 7" id="KW-0472">Membrane</keyword>
<feature type="transmembrane region" description="Helical" evidence="7">
    <location>
        <begin position="99"/>
        <end position="116"/>
    </location>
</feature>
<evidence type="ECO:0000256" key="3">
    <source>
        <dbReference type="ARBA" id="ARBA00022475"/>
    </source>
</evidence>
<evidence type="ECO:0000313" key="10">
    <source>
        <dbReference type="Proteomes" id="UP001162741"/>
    </source>
</evidence>
<organism evidence="9 10">
    <name type="scientific">Chitinophaga horti</name>
    <dbReference type="NCBI Taxonomy" id="2920382"/>
    <lineage>
        <taxon>Bacteria</taxon>
        <taxon>Pseudomonadati</taxon>
        <taxon>Bacteroidota</taxon>
        <taxon>Chitinophagia</taxon>
        <taxon>Chitinophagales</taxon>
        <taxon>Chitinophagaceae</taxon>
        <taxon>Chitinophaga</taxon>
    </lineage>
</organism>